<dbReference type="EMBL" id="BKCJ010004195">
    <property type="protein sequence ID" value="GEU59577.1"/>
    <property type="molecule type" value="Genomic_DNA"/>
</dbReference>
<reference evidence="2" key="1">
    <citation type="journal article" date="2019" name="Sci. Rep.">
        <title>Draft genome of Tanacetum cinerariifolium, the natural source of mosquito coil.</title>
        <authorList>
            <person name="Yamashiro T."/>
            <person name="Shiraishi A."/>
            <person name="Satake H."/>
            <person name="Nakayama K."/>
        </authorList>
    </citation>
    <scope>NUCLEOTIDE SEQUENCE</scope>
</reference>
<evidence type="ECO:0000256" key="1">
    <source>
        <dbReference type="SAM" id="MobiDB-lite"/>
    </source>
</evidence>
<sequence length="335" mass="38749">MASSNSKSQVTDRLYAINQYKKVAWIMKQKMCMQTRLEAKDFRDTLLEHMSVVKKSIAKRARHQRQYDRRVNETRMLMQEGDIDWGKALDADLDAAIKPVNDKELIAEVQMTAEYNVLANGQQHAEQPEFNNKGRVNKDAEQYQVKSPLLDAEFFNMKDMEKVFANATLKNKIKKLNGNSMDTKFAKASILGKPPLQPLRNQLVVRQSNAFKSEGLRISKPRFAFQVDVKNDLSKPFTPHYLPKHREYAFVKPYHVIEPSSYRNNKKESYGSNDMAHNYFIKEVRIKTQERNRNSKPSVMHTTNLQNTTYGSKPKPRSNNQTTRCLHVSKSSCVV</sequence>
<comment type="caution">
    <text evidence="2">The sequence shown here is derived from an EMBL/GenBank/DDBJ whole genome shotgun (WGS) entry which is preliminary data.</text>
</comment>
<name>A0A6L2LF74_TANCI</name>
<accession>A0A6L2LF74</accession>
<organism evidence="2">
    <name type="scientific">Tanacetum cinerariifolium</name>
    <name type="common">Dalmatian daisy</name>
    <name type="synonym">Chrysanthemum cinerariifolium</name>
    <dbReference type="NCBI Taxonomy" id="118510"/>
    <lineage>
        <taxon>Eukaryota</taxon>
        <taxon>Viridiplantae</taxon>
        <taxon>Streptophyta</taxon>
        <taxon>Embryophyta</taxon>
        <taxon>Tracheophyta</taxon>
        <taxon>Spermatophyta</taxon>
        <taxon>Magnoliopsida</taxon>
        <taxon>eudicotyledons</taxon>
        <taxon>Gunneridae</taxon>
        <taxon>Pentapetalae</taxon>
        <taxon>asterids</taxon>
        <taxon>campanulids</taxon>
        <taxon>Asterales</taxon>
        <taxon>Asteraceae</taxon>
        <taxon>Asteroideae</taxon>
        <taxon>Anthemideae</taxon>
        <taxon>Anthemidinae</taxon>
        <taxon>Tanacetum</taxon>
    </lineage>
</organism>
<protein>
    <submittedName>
        <fullName evidence="2">Uncharacterized protein</fullName>
    </submittedName>
</protein>
<feature type="compositionally biased region" description="Polar residues" evidence="1">
    <location>
        <begin position="295"/>
        <end position="323"/>
    </location>
</feature>
<proteinExistence type="predicted"/>
<evidence type="ECO:0000313" key="2">
    <source>
        <dbReference type="EMBL" id="GEU59577.1"/>
    </source>
</evidence>
<gene>
    <name evidence="2" type="ORF">Tci_031555</name>
</gene>
<dbReference type="AlphaFoldDB" id="A0A6L2LF74"/>
<feature type="region of interest" description="Disordered" evidence="1">
    <location>
        <begin position="288"/>
        <end position="323"/>
    </location>
</feature>